<evidence type="ECO:0000313" key="10">
    <source>
        <dbReference type="EMBL" id="RCS49295.1"/>
    </source>
</evidence>
<name>A0A368KQY9_9BACT</name>
<evidence type="ECO:0000256" key="6">
    <source>
        <dbReference type="RuleBase" id="RU004057"/>
    </source>
</evidence>
<dbReference type="EMBL" id="QPEX01000024">
    <property type="protein sequence ID" value="RCS49295.1"/>
    <property type="molecule type" value="Genomic_DNA"/>
</dbReference>
<feature type="transmembrane region" description="Helical" evidence="8">
    <location>
        <begin position="177"/>
        <end position="201"/>
    </location>
</feature>
<dbReference type="Pfam" id="PF01618">
    <property type="entry name" value="MotA_ExbB"/>
    <property type="match status" value="1"/>
</dbReference>
<dbReference type="PANTHER" id="PTHR30625:SF11">
    <property type="entry name" value="MOTA_TOLQ_EXBB PROTON CHANNEL DOMAIN-CONTAINING PROTEIN"/>
    <property type="match status" value="1"/>
</dbReference>
<keyword evidence="6" id="KW-0653">Protein transport</keyword>
<dbReference type="GO" id="GO:0005886">
    <property type="term" value="C:plasma membrane"/>
    <property type="evidence" value="ECO:0007669"/>
    <property type="project" value="UniProtKB-SubCell"/>
</dbReference>
<dbReference type="Proteomes" id="UP000253562">
    <property type="component" value="Unassembled WGS sequence"/>
</dbReference>
<organism evidence="10 11">
    <name type="scientific">Bremerella cremea</name>
    <dbReference type="NCBI Taxonomy" id="1031537"/>
    <lineage>
        <taxon>Bacteria</taxon>
        <taxon>Pseudomonadati</taxon>
        <taxon>Planctomycetota</taxon>
        <taxon>Planctomycetia</taxon>
        <taxon>Pirellulales</taxon>
        <taxon>Pirellulaceae</taxon>
        <taxon>Bremerella</taxon>
    </lineage>
</organism>
<keyword evidence="6" id="KW-0813">Transport</keyword>
<feature type="transmembrane region" description="Helical" evidence="8">
    <location>
        <begin position="12"/>
        <end position="34"/>
    </location>
</feature>
<feature type="compositionally biased region" description="Basic and acidic residues" evidence="7">
    <location>
        <begin position="298"/>
        <end position="307"/>
    </location>
</feature>
<keyword evidence="5 8" id="KW-0472">Membrane</keyword>
<accession>A0A368KQY9</accession>
<evidence type="ECO:0000256" key="3">
    <source>
        <dbReference type="ARBA" id="ARBA00022692"/>
    </source>
</evidence>
<dbReference type="RefSeq" id="WP_114369011.1">
    <property type="nucleotide sequence ID" value="NZ_QPEX01000024.1"/>
</dbReference>
<evidence type="ECO:0000256" key="7">
    <source>
        <dbReference type="SAM" id="MobiDB-lite"/>
    </source>
</evidence>
<dbReference type="GO" id="GO:0017038">
    <property type="term" value="P:protein import"/>
    <property type="evidence" value="ECO:0007669"/>
    <property type="project" value="TreeGrafter"/>
</dbReference>
<dbReference type="InterPro" id="IPR050790">
    <property type="entry name" value="ExbB/TolQ_transport"/>
</dbReference>
<protein>
    <submittedName>
        <fullName evidence="10">MotA/TolQ/ExbB proton channel family protein</fullName>
    </submittedName>
</protein>
<dbReference type="AlphaFoldDB" id="A0A368KQY9"/>
<comment type="subcellular location">
    <subcellularLocation>
        <location evidence="1">Cell membrane</location>
        <topology evidence="1">Multi-pass membrane protein</topology>
    </subcellularLocation>
    <subcellularLocation>
        <location evidence="6">Membrane</location>
        <topology evidence="6">Multi-pass membrane protein</topology>
    </subcellularLocation>
</comment>
<dbReference type="OrthoDB" id="4045at2"/>
<evidence type="ECO:0000256" key="2">
    <source>
        <dbReference type="ARBA" id="ARBA00022475"/>
    </source>
</evidence>
<evidence type="ECO:0000313" key="11">
    <source>
        <dbReference type="Proteomes" id="UP000253562"/>
    </source>
</evidence>
<feature type="transmembrane region" description="Helical" evidence="8">
    <location>
        <begin position="221"/>
        <end position="245"/>
    </location>
</feature>
<gene>
    <name evidence="10" type="ORF">DTL42_12225</name>
</gene>
<proteinExistence type="inferred from homology"/>
<comment type="similarity">
    <text evidence="6">Belongs to the exbB/tolQ family.</text>
</comment>
<keyword evidence="3 8" id="KW-0812">Transmembrane</keyword>
<evidence type="ECO:0000256" key="1">
    <source>
        <dbReference type="ARBA" id="ARBA00004651"/>
    </source>
</evidence>
<evidence type="ECO:0000256" key="4">
    <source>
        <dbReference type="ARBA" id="ARBA00022989"/>
    </source>
</evidence>
<keyword evidence="2" id="KW-1003">Cell membrane</keyword>
<evidence type="ECO:0000256" key="8">
    <source>
        <dbReference type="SAM" id="Phobius"/>
    </source>
</evidence>
<comment type="caution">
    <text evidence="10">The sequence shown here is derived from an EMBL/GenBank/DDBJ whole genome shotgun (WGS) entry which is preliminary data.</text>
</comment>
<evidence type="ECO:0000256" key="5">
    <source>
        <dbReference type="ARBA" id="ARBA00023136"/>
    </source>
</evidence>
<dbReference type="PANTHER" id="PTHR30625">
    <property type="entry name" value="PROTEIN TOLQ"/>
    <property type="match status" value="1"/>
</dbReference>
<reference evidence="10 11" key="1">
    <citation type="submission" date="2018-07" db="EMBL/GenBank/DDBJ databases">
        <title>Comparative genomes isolates from brazilian mangrove.</title>
        <authorList>
            <person name="De Araujo J.E."/>
            <person name="Taketani R.G."/>
            <person name="Silva M.C.P."/>
            <person name="Lourenco M.V."/>
            <person name="Oliveira V.M."/>
            <person name="Andreote F.D."/>
        </authorList>
    </citation>
    <scope>NUCLEOTIDE SEQUENCE [LARGE SCALE GENOMIC DNA]</scope>
    <source>
        <strain evidence="10 11">HEX PRIS-MGV</strain>
    </source>
</reference>
<evidence type="ECO:0000259" key="9">
    <source>
        <dbReference type="Pfam" id="PF01618"/>
    </source>
</evidence>
<feature type="transmembrane region" description="Helical" evidence="8">
    <location>
        <begin position="76"/>
        <end position="97"/>
    </location>
</feature>
<feature type="domain" description="MotA/TolQ/ExbB proton channel" evidence="9">
    <location>
        <begin position="144"/>
        <end position="257"/>
    </location>
</feature>
<dbReference type="InterPro" id="IPR002898">
    <property type="entry name" value="MotA_ExbB_proton_chnl"/>
</dbReference>
<keyword evidence="4 8" id="KW-1133">Transmembrane helix</keyword>
<feature type="region of interest" description="Disordered" evidence="7">
    <location>
        <begin position="285"/>
        <end position="307"/>
    </location>
</feature>
<sequence length="307" mass="34364">MNDIDQLGYQRYLRSWGVVYGVLLLCLAINAPLWGQTEEPAPGQPVEEEKPALIEQRLNDKESLTLVSLVLRGGQMMIPLGVISVIVVALTLERWFALRKSRIIPYRLRRELSQLRLSEKGLDPREAYKLCKQYPSALANVVKAMLLRIGRPQSEVEHAVAEATEREADRLYSNVRWISLMGSVAPLLGLMGTVWGIIWTFYKTTQLEIGADRADQLAGGIFVALVTTLGGLVIAIPAMIVAQYFESRIISLFHEMDEILFDLIPGFEHYEGKVRAKHRTYENPSTTSFTTMVPPSKPGRDAAIDGP</sequence>